<dbReference type="InterPro" id="IPR013968">
    <property type="entry name" value="PKS_KR"/>
</dbReference>
<feature type="compositionally biased region" description="Polar residues" evidence="10">
    <location>
        <begin position="808"/>
        <end position="818"/>
    </location>
</feature>
<dbReference type="InterPro" id="IPR032821">
    <property type="entry name" value="PKS_assoc"/>
</dbReference>
<keyword evidence="3" id="KW-0808">Transferase</keyword>
<dbReference type="Gene3D" id="3.40.366.10">
    <property type="entry name" value="Malonyl-Coenzyme A Acyl Carrier Protein, domain 2"/>
    <property type="match status" value="1"/>
</dbReference>
<dbReference type="SMART" id="SM00826">
    <property type="entry name" value="PKS_DH"/>
    <property type="match status" value="1"/>
</dbReference>
<keyword evidence="15" id="KW-1185">Reference proteome</keyword>
<dbReference type="InterPro" id="IPR016035">
    <property type="entry name" value="Acyl_Trfase/lysoPLipase"/>
</dbReference>
<feature type="domain" description="Carrier" evidence="11">
    <location>
        <begin position="2334"/>
        <end position="2411"/>
    </location>
</feature>
<accession>A0AAE0N730</accession>
<dbReference type="InterPro" id="IPR049551">
    <property type="entry name" value="PKS_DH_C"/>
</dbReference>
<dbReference type="Pfam" id="PF08659">
    <property type="entry name" value="KR"/>
    <property type="match status" value="1"/>
</dbReference>
<feature type="domain" description="PKS/mFAS DH" evidence="13">
    <location>
        <begin position="972"/>
        <end position="1290"/>
    </location>
</feature>
<evidence type="ECO:0000256" key="9">
    <source>
        <dbReference type="RuleBase" id="RU361277"/>
    </source>
</evidence>
<dbReference type="InterPro" id="IPR014030">
    <property type="entry name" value="Ketoacyl_synth_N"/>
</dbReference>
<evidence type="ECO:0000256" key="3">
    <source>
        <dbReference type="ARBA" id="ARBA00022679"/>
    </source>
</evidence>
<dbReference type="PROSITE" id="PS01162">
    <property type="entry name" value="QOR_ZETA_CRYSTAL"/>
    <property type="match status" value="1"/>
</dbReference>
<dbReference type="SUPFAM" id="SSF51735">
    <property type="entry name" value="NAD(P)-binding Rossmann-fold domains"/>
    <property type="match status" value="2"/>
</dbReference>
<dbReference type="InterPro" id="IPR050091">
    <property type="entry name" value="PKS_NRPS_Biosynth_Enz"/>
</dbReference>
<feature type="region of interest" description="Disordered" evidence="10">
    <location>
        <begin position="784"/>
        <end position="818"/>
    </location>
</feature>
<dbReference type="InterPro" id="IPR014031">
    <property type="entry name" value="Ketoacyl_synth_C"/>
</dbReference>
<evidence type="ECO:0000256" key="5">
    <source>
        <dbReference type="ARBA" id="ARBA00023002"/>
    </source>
</evidence>
<feature type="active site" description="Proton acceptor; for dehydratase activity" evidence="8">
    <location>
        <position position="1004"/>
    </location>
</feature>
<evidence type="ECO:0000256" key="10">
    <source>
        <dbReference type="SAM" id="MobiDB-lite"/>
    </source>
</evidence>
<dbReference type="InterPro" id="IPR002328">
    <property type="entry name" value="ADH_Zn_CS"/>
</dbReference>
<evidence type="ECO:0000256" key="4">
    <source>
        <dbReference type="ARBA" id="ARBA00022857"/>
    </source>
</evidence>
<dbReference type="EMBL" id="JAULSN010000004">
    <property type="protein sequence ID" value="KAK3373227.1"/>
    <property type="molecule type" value="Genomic_DNA"/>
</dbReference>
<dbReference type="InterPro" id="IPR016039">
    <property type="entry name" value="Thiolase-like"/>
</dbReference>
<dbReference type="SUPFAM" id="SSF55048">
    <property type="entry name" value="Probable ACP-binding domain of malonyl-CoA ACP transacylase"/>
    <property type="match status" value="1"/>
</dbReference>
<keyword evidence="9" id="KW-0479">Metal-binding</keyword>
<dbReference type="InterPro" id="IPR036736">
    <property type="entry name" value="ACP-like_sf"/>
</dbReference>
<dbReference type="GO" id="GO:1901336">
    <property type="term" value="P:lactone biosynthetic process"/>
    <property type="evidence" value="ECO:0007669"/>
    <property type="project" value="UniProtKB-ARBA"/>
</dbReference>
<dbReference type="SMART" id="SM00825">
    <property type="entry name" value="PKS_KS"/>
    <property type="match status" value="1"/>
</dbReference>
<dbReference type="InterPro" id="IPR016036">
    <property type="entry name" value="Malonyl_transacylase_ACP-bd"/>
</dbReference>
<dbReference type="Gene3D" id="3.10.129.110">
    <property type="entry name" value="Polyketide synthase dehydratase"/>
    <property type="match status" value="1"/>
</dbReference>
<keyword evidence="6" id="KW-0511">Multifunctional enzyme</keyword>
<keyword evidence="4" id="KW-0521">NADP</keyword>
<dbReference type="GO" id="GO:0006633">
    <property type="term" value="P:fatty acid biosynthetic process"/>
    <property type="evidence" value="ECO:0007669"/>
    <property type="project" value="TreeGrafter"/>
</dbReference>
<dbReference type="InterPro" id="IPR020841">
    <property type="entry name" value="PKS_Beta-ketoAc_synthase_dom"/>
</dbReference>
<dbReference type="InterPro" id="IPR020807">
    <property type="entry name" value="PKS_DH"/>
</dbReference>
<dbReference type="Gene3D" id="3.40.50.720">
    <property type="entry name" value="NAD(P)-binding Rossmann-like Domain"/>
    <property type="match status" value="1"/>
</dbReference>
<dbReference type="PROSITE" id="PS50075">
    <property type="entry name" value="CARRIER"/>
    <property type="match status" value="1"/>
</dbReference>
<sequence length="2418" mass="258156">MPSANMANDTPIAVVGLACRFPGDASTPSKFWDMLKEGRDAYSPTSSRWNSDAFYHPDKTRTNVIPTKGGHFLKEDPYVYDAAFFNITAAEAMALDPKQRIAMEVTYEALENANLSLQDVWGTQTTCYIGSAVSDYRDSVIRDFMQNPKYHLLGTGEEMISNRISHFLNIHGPSATVATACSSSLMATHLAVQSIKSGEADMAITGGVGLMLTPDFTTHLANLSFLNPAGQSRAFDESASGYGRGEGCGIIVLKRLDKALADGDNIRAVIRATGANSDGYTQGVTMPSLEAQAALIRHVYESHGLDFGSTQYVEAHGTGTKAGDPIEAEAIYSTIGKGGSRKGKLWMGSLKPNIGHLEPAAGVASIIKSVLALEHGLIPPNIRFNKPNPAIPFDQWNMAVPTELTPWPVAHVKRASINGFGMGGTNGHVVLEAFNPSPAVNGNGNSNGTANLKLLNGASHALVKPHSKTRLFTFSSHDQAGFKRNAAALVEHLDRLGPATSSPEYLASLARTLSGGRSRLSWKATCVADSTTELRDYLTTRAGEGASRDASSGEGRKRLGFVFTGQGAQWARMGIEMLDRPVFGASVAKSARFLGDMGCTWDPVAELLKSQQDGSRLSQPEISQPICSVLQIALVDELRAWGVTPSRVVGHSSGEIAAAYSIGALSHRDAIAAAYFRGQAATKLRTESPDLRLGMMAVGCSREDADALIAQQFKGSSGSSGRATVACVNSPSSVTLSGDVDSLEQLRAVLDERKVFARRLKVEMAYHSTHMNRVMDHYLSTIADIEPLPSPDDDDDDDDDDDSDPESGHSSQGTMVSSVTGFEISPEALGPYYWVRNLVSPVLFSDAVKELVAPDEGENQEEGTTVDLLIEVGPHGALGGPVEQILGHHGIQGVSYESMLTRGKDARQTSLQLAAKLVLAGVPVDVAQVNGDGEVRTRVLTDLPPYQWNHAKAFKHETRIQRELMTRRFPSRSLLGAKSAMMDETQHVWRGFIRLADEPWIRGHTIGSTVLLPAAGMVSMALAAAQQLAEPEKTLRALRLREVSFFAAMALPEDAATEVITTLRPHLVATSGSSSAAWWEFTISSCVGVDQLRDNCRGLVALEYKESTSPQMARENALLEAARVAGYRRIVAECPDVLTKADFYAQCARISWNYGDLFQGVEKVHLGDGQTAYDVKLADIGETYSRGLERPFLIHGAALDAIIHGALGGTYRNGAFRQDKPLLPTYIGELDISLDIPDTVGYVLPTSCVSRKLGFNALSSDIVSFDGAVSRTFLSMTDFRLTELGNDDKQDDDRLEVDPAEITSEVRWNYALDVMEPAEIAGVVAKLARGDRATELLHILIHDNPAATVIELASDSAALSQATVPRLPRGTILPSRVKYAVAAAISADQDKSSLFGDVFSLGAADEPLPADITAADVLVIPQSVGAVDGLDTVLTRLVGLGKPDAAVILAADSLAAAAVLEAKGFYAVFAVEGAALYKQQPQQHANGVNGAAPSKREFVIVEPPAPSNAVASFSSALQKALEEEKSPKSVVSTAWSDLSIQSADEAEGKTFISLVELETPLLDDLSEPDFDKVKQLISNSEHLLWITGTHNPSMAVVDGLSRTARNENSSLKFQVLHLLSPPDAAQQRGPSLAARLATADTKDDEFREHGGLPKVSRFYSSTAGDEAVRYCLEDSVRVQPLKSEDAPAEALRLTIGKPGLLDSLAFIHDERFDVPLGDMEIEVDVRATGVNFKDVMASMGLVEVSLIGHEASGTVVATGAKASGRFQVGDRVVVSGEGMHATRLRSDHRLAVKIPDAMSFEEAAVLPTVHATAYHALVNVAKLQPGQSVLIHAAAGGVGQAALQLARHLGLVTYVTVGSDDKRALVMDKYGVPAGHIFNSRDASFAKAVKRVTAGRGVDCVLNSLSGELLRASWECVAMFGTFVEIGLRDITDNMRLDMRPFIKCTTFAFINLTNFFDDHKDVASRILQDTFDLVHRGVLYAPSPLTAYPVGELEAAFRTMQRGKHRGKLALSYGDGAEAKVHRRARDALALDPAATYLIVGGLGGLGRSLAREFVACGARHIAFLSRSGADGSPEARQTVDELSTAAGGAVTVRALRGDVADEASFRAAMAQCERELPPVRGVVQMAMVLRDGVLEKMGHGDWAAGMRPKVQGTRNLDRYFGEDRPVDFFIACSSVSGVCGNAGQAQYAAGNTFQDALAQHRRARGLRAVAVNLGIMRDVGAIAESTGVVGNNLSQWEHVIGIREPAFHALVKSLILRQAAGSCPAQVCTGLGSADAIAAHGLPLPYYFTDPRLGPLAVMSVAAKQAAGGDGAAGAGGASLASRLAEAGGVDKAGEVILDALVRKIADMLQIPASEVDPGRPMYRYGVDSLVALEVRNWITKELKANMALLEILAAVPMAAFAVKIAEKSKLVAGSE</sequence>
<feature type="domain" description="Ketosynthase family 3 (KS3)" evidence="12">
    <location>
        <begin position="9"/>
        <end position="433"/>
    </location>
</feature>
<protein>
    <submittedName>
        <fullName evidence="14">Phenolpthiocerol synthesis polyketide synthase ppsB</fullName>
    </submittedName>
</protein>
<dbReference type="Pfam" id="PF16197">
    <property type="entry name" value="KAsynt_C_assoc"/>
    <property type="match status" value="1"/>
</dbReference>
<evidence type="ECO:0000256" key="1">
    <source>
        <dbReference type="ARBA" id="ARBA00022450"/>
    </source>
</evidence>
<keyword evidence="2" id="KW-0597">Phosphoprotein</keyword>
<dbReference type="CDD" id="cd05195">
    <property type="entry name" value="enoyl_red"/>
    <property type="match status" value="1"/>
</dbReference>
<dbReference type="Pfam" id="PF23297">
    <property type="entry name" value="ACP_SdgA_C"/>
    <property type="match status" value="1"/>
</dbReference>
<dbReference type="InterPro" id="IPR020806">
    <property type="entry name" value="PKS_PP-bd"/>
</dbReference>
<dbReference type="PROSITE" id="PS52019">
    <property type="entry name" value="PKS_MFAS_DH"/>
    <property type="match status" value="1"/>
</dbReference>
<dbReference type="InterPro" id="IPR036291">
    <property type="entry name" value="NAD(P)-bd_dom_sf"/>
</dbReference>
<dbReference type="InterPro" id="IPR049900">
    <property type="entry name" value="PKS_mFAS_DH"/>
</dbReference>
<dbReference type="InterPro" id="IPR013154">
    <property type="entry name" value="ADH-like_N"/>
</dbReference>
<dbReference type="GO" id="GO:0004312">
    <property type="term" value="F:fatty acid synthase activity"/>
    <property type="evidence" value="ECO:0007669"/>
    <property type="project" value="TreeGrafter"/>
</dbReference>
<evidence type="ECO:0000256" key="7">
    <source>
        <dbReference type="ARBA" id="ARBA00023315"/>
    </source>
</evidence>
<dbReference type="GO" id="GO:0008270">
    <property type="term" value="F:zinc ion binding"/>
    <property type="evidence" value="ECO:0007669"/>
    <property type="project" value="InterPro"/>
</dbReference>
<evidence type="ECO:0000256" key="2">
    <source>
        <dbReference type="ARBA" id="ARBA00022553"/>
    </source>
</evidence>
<dbReference type="PROSITE" id="PS00012">
    <property type="entry name" value="PHOSPHOPANTETHEINE"/>
    <property type="match status" value="1"/>
</dbReference>
<keyword evidence="1" id="KW-0596">Phosphopantetheine</keyword>
<dbReference type="Gene3D" id="3.40.47.10">
    <property type="match status" value="1"/>
</dbReference>
<evidence type="ECO:0000259" key="13">
    <source>
        <dbReference type="PROSITE" id="PS52019"/>
    </source>
</evidence>
<feature type="region of interest" description="C-terminal hotdog fold" evidence="8">
    <location>
        <begin position="1135"/>
        <end position="1290"/>
    </location>
</feature>
<evidence type="ECO:0000256" key="8">
    <source>
        <dbReference type="PROSITE-ProRule" id="PRU01363"/>
    </source>
</evidence>
<comment type="cofactor">
    <cofactor evidence="9">
        <name>Zn(2+)</name>
        <dbReference type="ChEBI" id="CHEBI:29105"/>
    </cofactor>
</comment>
<dbReference type="CDD" id="cd00833">
    <property type="entry name" value="PKS"/>
    <property type="match status" value="1"/>
</dbReference>
<dbReference type="InterPro" id="IPR049552">
    <property type="entry name" value="PKS_DH_N"/>
</dbReference>
<dbReference type="Pfam" id="PF00698">
    <property type="entry name" value="Acyl_transf_1"/>
    <property type="match status" value="1"/>
</dbReference>
<dbReference type="FunFam" id="3.40.50.720:FF:000209">
    <property type="entry name" value="Polyketide synthase Pks12"/>
    <property type="match status" value="1"/>
</dbReference>
<dbReference type="GO" id="GO:0016491">
    <property type="term" value="F:oxidoreductase activity"/>
    <property type="evidence" value="ECO:0007669"/>
    <property type="project" value="UniProtKB-KW"/>
</dbReference>
<dbReference type="PANTHER" id="PTHR43775:SF29">
    <property type="entry name" value="ASPERFURANONE POLYKETIDE SYNTHASE AFOG-RELATED"/>
    <property type="match status" value="1"/>
</dbReference>
<dbReference type="SUPFAM" id="SSF50129">
    <property type="entry name" value="GroES-like"/>
    <property type="match status" value="1"/>
</dbReference>
<dbReference type="InterPro" id="IPR057326">
    <property type="entry name" value="KR_dom"/>
</dbReference>
<proteinExistence type="inferred from homology"/>
<dbReference type="InterPro" id="IPR006162">
    <property type="entry name" value="Ppantetheine_attach_site"/>
</dbReference>
<keyword evidence="7" id="KW-0012">Acyltransferase</keyword>
<dbReference type="SMART" id="SM00822">
    <property type="entry name" value="PKS_KR"/>
    <property type="match status" value="1"/>
</dbReference>
<feature type="active site" description="Proton donor; for dehydratase activity" evidence="8">
    <location>
        <position position="1200"/>
    </location>
</feature>
<dbReference type="GO" id="GO:0031177">
    <property type="term" value="F:phosphopantetheine binding"/>
    <property type="evidence" value="ECO:0007669"/>
    <property type="project" value="InterPro"/>
</dbReference>
<dbReference type="SMART" id="SM00827">
    <property type="entry name" value="PKS_AT"/>
    <property type="match status" value="1"/>
</dbReference>
<dbReference type="PROSITE" id="PS00059">
    <property type="entry name" value="ADH_ZINC"/>
    <property type="match status" value="1"/>
</dbReference>
<evidence type="ECO:0000256" key="6">
    <source>
        <dbReference type="ARBA" id="ARBA00023268"/>
    </source>
</evidence>
<dbReference type="InterPro" id="IPR042104">
    <property type="entry name" value="PKS_dehydratase_sf"/>
</dbReference>
<dbReference type="InterPro" id="IPR020843">
    <property type="entry name" value="ER"/>
</dbReference>
<dbReference type="InterPro" id="IPR014043">
    <property type="entry name" value="Acyl_transferase_dom"/>
</dbReference>
<keyword evidence="5" id="KW-0560">Oxidoreductase</keyword>
<evidence type="ECO:0000259" key="12">
    <source>
        <dbReference type="PROSITE" id="PS52004"/>
    </source>
</evidence>
<name>A0AAE0N730_9PEZI</name>
<evidence type="ECO:0000313" key="15">
    <source>
        <dbReference type="Proteomes" id="UP001287356"/>
    </source>
</evidence>
<dbReference type="PANTHER" id="PTHR43775">
    <property type="entry name" value="FATTY ACID SYNTHASE"/>
    <property type="match status" value="1"/>
</dbReference>
<dbReference type="Pfam" id="PF02801">
    <property type="entry name" value="Ketoacyl-synt_C"/>
    <property type="match status" value="1"/>
</dbReference>
<dbReference type="InterPro" id="IPR001227">
    <property type="entry name" value="Ac_transferase_dom_sf"/>
</dbReference>
<dbReference type="Pfam" id="PF21089">
    <property type="entry name" value="PKS_DH_N"/>
    <property type="match status" value="1"/>
</dbReference>
<dbReference type="Gene3D" id="3.90.180.10">
    <property type="entry name" value="Medium-chain alcohol dehydrogenases, catalytic domain"/>
    <property type="match status" value="1"/>
</dbReference>
<dbReference type="SUPFAM" id="SSF47336">
    <property type="entry name" value="ACP-like"/>
    <property type="match status" value="1"/>
</dbReference>
<dbReference type="InterPro" id="IPR013149">
    <property type="entry name" value="ADH-like_C"/>
</dbReference>
<dbReference type="Pfam" id="PF00107">
    <property type="entry name" value="ADH_zinc_N"/>
    <property type="match status" value="1"/>
</dbReference>
<feature type="compositionally biased region" description="Acidic residues" evidence="10">
    <location>
        <begin position="791"/>
        <end position="805"/>
    </location>
</feature>
<dbReference type="Gene3D" id="1.10.1200.10">
    <property type="entry name" value="ACP-like"/>
    <property type="match status" value="1"/>
</dbReference>
<dbReference type="InterPro" id="IPR011032">
    <property type="entry name" value="GroES-like_sf"/>
</dbReference>
<gene>
    <name evidence="14" type="ORF">B0T24DRAFT_575552</name>
</gene>
<dbReference type="InterPro" id="IPR009081">
    <property type="entry name" value="PP-bd_ACP"/>
</dbReference>
<dbReference type="GO" id="GO:0030639">
    <property type="term" value="P:polyketide biosynthetic process"/>
    <property type="evidence" value="ECO:0007669"/>
    <property type="project" value="UniProtKB-ARBA"/>
</dbReference>
<dbReference type="SMART" id="SM00829">
    <property type="entry name" value="PKS_ER"/>
    <property type="match status" value="1"/>
</dbReference>
<feature type="region of interest" description="N-terminal hotdog fold" evidence="8">
    <location>
        <begin position="972"/>
        <end position="1107"/>
    </location>
</feature>
<organism evidence="14 15">
    <name type="scientific">Lasiosphaeria ovina</name>
    <dbReference type="NCBI Taxonomy" id="92902"/>
    <lineage>
        <taxon>Eukaryota</taxon>
        <taxon>Fungi</taxon>
        <taxon>Dikarya</taxon>
        <taxon>Ascomycota</taxon>
        <taxon>Pezizomycotina</taxon>
        <taxon>Sordariomycetes</taxon>
        <taxon>Sordariomycetidae</taxon>
        <taxon>Sordariales</taxon>
        <taxon>Lasiosphaeriaceae</taxon>
        <taxon>Lasiosphaeria</taxon>
    </lineage>
</organism>
<dbReference type="Gene3D" id="3.30.70.3290">
    <property type="match status" value="1"/>
</dbReference>
<dbReference type="InterPro" id="IPR002364">
    <property type="entry name" value="Quin_OxRdtase/zeta-crystal_CS"/>
</dbReference>
<dbReference type="SMART" id="SM00823">
    <property type="entry name" value="PKS_PP"/>
    <property type="match status" value="1"/>
</dbReference>
<dbReference type="SUPFAM" id="SSF53901">
    <property type="entry name" value="Thiolase-like"/>
    <property type="match status" value="1"/>
</dbReference>
<dbReference type="Pfam" id="PF00109">
    <property type="entry name" value="ketoacyl-synt"/>
    <property type="match status" value="1"/>
</dbReference>
<dbReference type="InterPro" id="IPR056501">
    <property type="entry name" value="NAD-bd_HRPKS_sdrA"/>
</dbReference>
<keyword evidence="9" id="KW-0862">Zinc</keyword>
<dbReference type="PROSITE" id="PS52004">
    <property type="entry name" value="KS3_2"/>
    <property type="match status" value="1"/>
</dbReference>
<comment type="similarity">
    <text evidence="9">Belongs to the zinc-containing alcohol dehydrogenase family.</text>
</comment>
<evidence type="ECO:0000259" key="11">
    <source>
        <dbReference type="PROSITE" id="PS50075"/>
    </source>
</evidence>
<comment type="caution">
    <text evidence="14">The sequence shown here is derived from an EMBL/GenBank/DDBJ whole genome shotgun (WGS) entry which is preliminary data.</text>
</comment>
<reference evidence="14" key="2">
    <citation type="submission" date="2023-06" db="EMBL/GenBank/DDBJ databases">
        <authorList>
            <consortium name="Lawrence Berkeley National Laboratory"/>
            <person name="Haridas S."/>
            <person name="Hensen N."/>
            <person name="Bonometti L."/>
            <person name="Westerberg I."/>
            <person name="Brannstrom I.O."/>
            <person name="Guillou S."/>
            <person name="Cros-Aarteil S."/>
            <person name="Calhoun S."/>
            <person name="Kuo A."/>
            <person name="Mondo S."/>
            <person name="Pangilinan J."/>
            <person name="Riley R."/>
            <person name="Labutti K."/>
            <person name="Andreopoulos B."/>
            <person name="Lipzen A."/>
            <person name="Chen C."/>
            <person name="Yanf M."/>
            <person name="Daum C."/>
            <person name="Ng V."/>
            <person name="Clum A."/>
            <person name="Steindorff A."/>
            <person name="Ohm R."/>
            <person name="Martin F."/>
            <person name="Silar P."/>
            <person name="Natvig D."/>
            <person name="Lalanne C."/>
            <person name="Gautier V."/>
            <person name="Ament-Velasquez S.L."/>
            <person name="Kruys A."/>
            <person name="Hutchinson M.I."/>
            <person name="Powell A.J."/>
            <person name="Barry K."/>
            <person name="Miller A.N."/>
            <person name="Grigoriev I.V."/>
            <person name="Debuchy R."/>
            <person name="Gladieux P."/>
            <person name="Thoren M.H."/>
            <person name="Johannesson H."/>
        </authorList>
    </citation>
    <scope>NUCLEOTIDE SEQUENCE</scope>
    <source>
        <strain evidence="14">CBS 958.72</strain>
    </source>
</reference>
<dbReference type="Pfam" id="PF14765">
    <property type="entry name" value="PS-DH"/>
    <property type="match status" value="1"/>
</dbReference>
<reference evidence="14" key="1">
    <citation type="journal article" date="2023" name="Mol. Phylogenet. Evol.">
        <title>Genome-scale phylogeny and comparative genomics of the fungal order Sordariales.</title>
        <authorList>
            <person name="Hensen N."/>
            <person name="Bonometti L."/>
            <person name="Westerberg I."/>
            <person name="Brannstrom I.O."/>
            <person name="Guillou S."/>
            <person name="Cros-Aarteil S."/>
            <person name="Calhoun S."/>
            <person name="Haridas S."/>
            <person name="Kuo A."/>
            <person name="Mondo S."/>
            <person name="Pangilinan J."/>
            <person name="Riley R."/>
            <person name="LaButti K."/>
            <person name="Andreopoulos B."/>
            <person name="Lipzen A."/>
            <person name="Chen C."/>
            <person name="Yan M."/>
            <person name="Daum C."/>
            <person name="Ng V."/>
            <person name="Clum A."/>
            <person name="Steindorff A."/>
            <person name="Ohm R.A."/>
            <person name="Martin F."/>
            <person name="Silar P."/>
            <person name="Natvig D.O."/>
            <person name="Lalanne C."/>
            <person name="Gautier V."/>
            <person name="Ament-Velasquez S.L."/>
            <person name="Kruys A."/>
            <person name="Hutchinson M.I."/>
            <person name="Powell A.J."/>
            <person name="Barry K."/>
            <person name="Miller A.N."/>
            <person name="Grigoriev I.V."/>
            <person name="Debuchy R."/>
            <person name="Gladieux P."/>
            <person name="Hiltunen Thoren M."/>
            <person name="Johannesson H."/>
        </authorList>
    </citation>
    <scope>NUCLEOTIDE SEQUENCE</scope>
    <source>
        <strain evidence="14">CBS 958.72</strain>
    </source>
</reference>
<dbReference type="Pfam" id="PF23114">
    <property type="entry name" value="NAD-bd_HRPKS_sdrA"/>
    <property type="match status" value="1"/>
</dbReference>
<dbReference type="Pfam" id="PF08240">
    <property type="entry name" value="ADH_N"/>
    <property type="match status" value="1"/>
</dbReference>
<evidence type="ECO:0000313" key="14">
    <source>
        <dbReference type="EMBL" id="KAK3373227.1"/>
    </source>
</evidence>
<dbReference type="SUPFAM" id="SSF52151">
    <property type="entry name" value="FabD/lysophospholipase-like"/>
    <property type="match status" value="1"/>
</dbReference>
<dbReference type="Proteomes" id="UP001287356">
    <property type="component" value="Unassembled WGS sequence"/>
</dbReference>